<dbReference type="RefSeq" id="WP_012431336.1">
    <property type="nucleotide sequence ID" value="NZ_CADFDQ010000009.1"/>
</dbReference>
<protein>
    <submittedName>
        <fullName evidence="1">Uncharacterized protein</fullName>
    </submittedName>
</protein>
<evidence type="ECO:0000313" key="1">
    <source>
        <dbReference type="EMBL" id="MDR8753687.1"/>
    </source>
</evidence>
<name>A0ABU2E1G2_9BURK</name>
<gene>
    <name evidence="1" type="ORF">FEQ00_02102</name>
</gene>
<reference evidence="1 2" key="1">
    <citation type="submission" date="2019-06" db="EMBL/GenBank/DDBJ databases">
        <title>Evolution of Burkholderia multivorans in the lungs of Cystic Fibrosis patients.</title>
        <authorList>
            <person name="Moreira L.M."/>
        </authorList>
    </citation>
    <scope>NUCLEOTIDE SEQUENCE [LARGE SCALE GENOMIC DNA]</scope>
    <source>
        <strain evidence="1 2">VC13239</strain>
    </source>
</reference>
<keyword evidence="2" id="KW-1185">Reference proteome</keyword>
<evidence type="ECO:0000313" key="2">
    <source>
        <dbReference type="Proteomes" id="UP001248067"/>
    </source>
</evidence>
<dbReference type="Proteomes" id="UP001248067">
    <property type="component" value="Unassembled WGS sequence"/>
</dbReference>
<comment type="caution">
    <text evidence="1">The sequence shown here is derived from an EMBL/GenBank/DDBJ whole genome shotgun (WGS) entry which is preliminary data.</text>
</comment>
<proteinExistence type="predicted"/>
<organism evidence="1 2">
    <name type="scientific">Burkholderia pseudomultivorans</name>
    <dbReference type="NCBI Taxonomy" id="1207504"/>
    <lineage>
        <taxon>Bacteria</taxon>
        <taxon>Pseudomonadati</taxon>
        <taxon>Pseudomonadota</taxon>
        <taxon>Betaproteobacteria</taxon>
        <taxon>Burkholderiales</taxon>
        <taxon>Burkholderiaceae</taxon>
        <taxon>Burkholderia</taxon>
        <taxon>Burkholderia cepacia complex</taxon>
    </lineage>
</organism>
<dbReference type="EMBL" id="VJSY01000013">
    <property type="protein sequence ID" value="MDR8753687.1"/>
    <property type="molecule type" value="Genomic_DNA"/>
</dbReference>
<accession>A0ABU2E1G2</accession>
<sequence>MDQLDIFANSRDVALLNDALIALQRYDDAGTRRVMQVLAAEFPCDHHLPVLELLVNAIGDDAGTAPICSYVAAMETATLLTVHVRAAAIQLLGHRDAKAWLPVLWRRLAHRCAMLAYSPRYADCHSAAFLLEAGDWDAARRKVSATASWRRLPAPLAWMTEATWHIEGMEAAWPMLAELAWLSPSRFDTLAGRLADSSLDALLLAFNANFEANGDGSDLAWFPVWALIEKTGLARWLAHAQPSRQLAPERAMRLVLDLLILERDGRQRELLARRRELQELSPAVYRAYMRTR</sequence>